<keyword evidence="3" id="KW-0456">Lyase</keyword>
<protein>
    <submittedName>
        <fullName evidence="3">Selenocysteine lyase/Cysteine desulfurase</fullName>
    </submittedName>
</protein>
<dbReference type="AlphaFoldDB" id="A0A1H0LZI4"/>
<sequence length="416" mass="43108">MSEFSRRAFVASVGAVSGVGLLGGSCAAEPAAQRYVTSSGAPDWPAVRAAYRLDPNVKNLGLFYLASNPKPVRDAIERYSALIDANPLSINSPPAGTSAESALAGFIGGVSGEIALVQNTTIGLGLVYNGLVVKPGQEFLITEHDHFVHNGAARLAAEKRGATVRQISLFTNSATATVDEVTSKLRAAITAKTRVVGTTWVQSSSGVRMPVEAMAAVVAAANQGRTEADRCLLVVDGVHGLAAVDADAARLGADFFVAGTHKWLGGPRGTGLMWVKSTARQHLRPMASTFTSNPLTPGGFVAYEHRWAVPAAVAFQQEIGRSAAAGRITELSTRLKDGLAGIPGVTLQTPRSASMSAGITCFEKSGVSNGAIVEALRAKGILITTASHRIGYARIGTGLPNTPEEVDAALAAIRAV</sequence>
<feature type="domain" description="Aminotransferase class V" evidence="2">
    <location>
        <begin position="68"/>
        <end position="408"/>
    </location>
</feature>
<evidence type="ECO:0000259" key="2">
    <source>
        <dbReference type="Pfam" id="PF00266"/>
    </source>
</evidence>
<keyword evidence="1" id="KW-0663">Pyridoxal phosphate</keyword>
<evidence type="ECO:0000313" key="4">
    <source>
        <dbReference type="Proteomes" id="UP000199651"/>
    </source>
</evidence>
<dbReference type="STRING" id="504798.SAMN05421871_105107"/>
<dbReference type="Proteomes" id="UP000199651">
    <property type="component" value="Unassembled WGS sequence"/>
</dbReference>
<organism evidence="3 4">
    <name type="scientific">Actinokineospora alba</name>
    <dbReference type="NCBI Taxonomy" id="504798"/>
    <lineage>
        <taxon>Bacteria</taxon>
        <taxon>Bacillati</taxon>
        <taxon>Actinomycetota</taxon>
        <taxon>Actinomycetes</taxon>
        <taxon>Pseudonocardiales</taxon>
        <taxon>Pseudonocardiaceae</taxon>
        <taxon>Actinokineospora</taxon>
    </lineage>
</organism>
<dbReference type="InterPro" id="IPR015421">
    <property type="entry name" value="PyrdxlP-dep_Trfase_major"/>
</dbReference>
<evidence type="ECO:0000256" key="1">
    <source>
        <dbReference type="ARBA" id="ARBA00022898"/>
    </source>
</evidence>
<dbReference type="EMBL" id="FNJB01000004">
    <property type="protein sequence ID" value="SDO73608.1"/>
    <property type="molecule type" value="Genomic_DNA"/>
</dbReference>
<dbReference type="GO" id="GO:0016829">
    <property type="term" value="F:lyase activity"/>
    <property type="evidence" value="ECO:0007669"/>
    <property type="project" value="UniProtKB-KW"/>
</dbReference>
<keyword evidence="4" id="KW-1185">Reference proteome</keyword>
<dbReference type="PROSITE" id="PS51257">
    <property type="entry name" value="PROKAR_LIPOPROTEIN"/>
    <property type="match status" value="1"/>
</dbReference>
<dbReference type="PANTHER" id="PTHR43092">
    <property type="entry name" value="L-CYSTEINE DESULFHYDRASE"/>
    <property type="match status" value="1"/>
</dbReference>
<evidence type="ECO:0000313" key="3">
    <source>
        <dbReference type="EMBL" id="SDO73608.1"/>
    </source>
</evidence>
<dbReference type="PANTHER" id="PTHR43092:SF6">
    <property type="entry name" value="BLR1280 PROTEIN"/>
    <property type="match status" value="1"/>
</dbReference>
<dbReference type="SUPFAM" id="SSF53383">
    <property type="entry name" value="PLP-dependent transferases"/>
    <property type="match status" value="1"/>
</dbReference>
<name>A0A1H0LZI4_9PSEU</name>
<proteinExistence type="predicted"/>
<accession>A0A1H0LZI4</accession>
<dbReference type="InterPro" id="IPR015422">
    <property type="entry name" value="PyrdxlP-dep_Trfase_small"/>
</dbReference>
<gene>
    <name evidence="3" type="ORF">SAMN05192558_104353</name>
</gene>
<dbReference type="RefSeq" id="WP_091373859.1">
    <property type="nucleotide sequence ID" value="NZ_FNDV01000005.1"/>
</dbReference>
<reference evidence="4" key="1">
    <citation type="submission" date="2016-10" db="EMBL/GenBank/DDBJ databases">
        <authorList>
            <person name="Varghese N."/>
            <person name="Submissions S."/>
        </authorList>
    </citation>
    <scope>NUCLEOTIDE SEQUENCE [LARGE SCALE GENOMIC DNA]</scope>
    <source>
        <strain evidence="4">IBRC-M 10655</strain>
    </source>
</reference>
<dbReference type="InterPro" id="IPR006311">
    <property type="entry name" value="TAT_signal"/>
</dbReference>
<dbReference type="Gene3D" id="3.40.640.10">
    <property type="entry name" value="Type I PLP-dependent aspartate aminotransferase-like (Major domain)"/>
    <property type="match status" value="1"/>
</dbReference>
<dbReference type="InterPro" id="IPR000192">
    <property type="entry name" value="Aminotrans_V_dom"/>
</dbReference>
<dbReference type="OrthoDB" id="250246at2"/>
<dbReference type="Pfam" id="PF00266">
    <property type="entry name" value="Aminotran_5"/>
    <property type="match status" value="1"/>
</dbReference>
<dbReference type="PROSITE" id="PS51318">
    <property type="entry name" value="TAT"/>
    <property type="match status" value="1"/>
</dbReference>
<dbReference type="Gene3D" id="3.90.1150.10">
    <property type="entry name" value="Aspartate Aminotransferase, domain 1"/>
    <property type="match status" value="1"/>
</dbReference>
<dbReference type="InterPro" id="IPR015424">
    <property type="entry name" value="PyrdxlP-dep_Trfase"/>
</dbReference>